<keyword evidence="2" id="KW-1185">Reference proteome</keyword>
<protein>
    <submittedName>
        <fullName evidence="1">Uncharacterized protein</fullName>
    </submittedName>
</protein>
<gene>
    <name evidence="1" type="ORF">scyTo_0010318</name>
</gene>
<accession>A0A401P471</accession>
<organism evidence="1 2">
    <name type="scientific">Scyliorhinus torazame</name>
    <name type="common">Cloudy catshark</name>
    <name type="synonym">Catulus torazame</name>
    <dbReference type="NCBI Taxonomy" id="75743"/>
    <lineage>
        <taxon>Eukaryota</taxon>
        <taxon>Metazoa</taxon>
        <taxon>Chordata</taxon>
        <taxon>Craniata</taxon>
        <taxon>Vertebrata</taxon>
        <taxon>Chondrichthyes</taxon>
        <taxon>Elasmobranchii</taxon>
        <taxon>Galeomorphii</taxon>
        <taxon>Galeoidea</taxon>
        <taxon>Carcharhiniformes</taxon>
        <taxon>Scyliorhinidae</taxon>
        <taxon>Scyliorhinus</taxon>
    </lineage>
</organism>
<name>A0A401P471_SCYTO</name>
<dbReference type="Proteomes" id="UP000288216">
    <property type="component" value="Unassembled WGS sequence"/>
</dbReference>
<evidence type="ECO:0000313" key="2">
    <source>
        <dbReference type="Proteomes" id="UP000288216"/>
    </source>
</evidence>
<comment type="caution">
    <text evidence="1">The sequence shown here is derived from an EMBL/GenBank/DDBJ whole genome shotgun (WGS) entry which is preliminary data.</text>
</comment>
<dbReference type="AlphaFoldDB" id="A0A401P471"/>
<dbReference type="EMBL" id="BFAA01004421">
    <property type="protein sequence ID" value="GCB67890.1"/>
    <property type="molecule type" value="Genomic_DNA"/>
</dbReference>
<reference evidence="1 2" key="1">
    <citation type="journal article" date="2018" name="Nat. Ecol. Evol.">
        <title>Shark genomes provide insights into elasmobranch evolution and the origin of vertebrates.</title>
        <authorList>
            <person name="Hara Y"/>
            <person name="Yamaguchi K"/>
            <person name="Onimaru K"/>
            <person name="Kadota M"/>
            <person name="Koyanagi M"/>
            <person name="Keeley SD"/>
            <person name="Tatsumi K"/>
            <person name="Tanaka K"/>
            <person name="Motone F"/>
            <person name="Kageyama Y"/>
            <person name="Nozu R"/>
            <person name="Adachi N"/>
            <person name="Nishimura O"/>
            <person name="Nakagawa R"/>
            <person name="Tanegashima C"/>
            <person name="Kiyatake I"/>
            <person name="Matsumoto R"/>
            <person name="Murakumo K"/>
            <person name="Nishida K"/>
            <person name="Terakita A"/>
            <person name="Kuratani S"/>
            <person name="Sato K"/>
            <person name="Hyodo S Kuraku.S."/>
        </authorList>
    </citation>
    <scope>NUCLEOTIDE SEQUENCE [LARGE SCALE GENOMIC DNA]</scope>
</reference>
<proteinExistence type="predicted"/>
<sequence length="81" mass="9136">MPGFFDRACSFKYFNLISTHIAEKHSAINDVLSSVKQQITVADNASHSNYKINVWLSDGTEDPAEGAHFFKVNFLKIKTPF</sequence>
<evidence type="ECO:0000313" key="1">
    <source>
        <dbReference type="EMBL" id="GCB67890.1"/>
    </source>
</evidence>